<dbReference type="GO" id="GO:0005886">
    <property type="term" value="C:plasma membrane"/>
    <property type="evidence" value="ECO:0007669"/>
    <property type="project" value="UniProtKB-SubCell"/>
</dbReference>
<organism evidence="9 10">
    <name type="scientific">Candidatus Methylomirabilis lanthanidiphila</name>
    <dbReference type="NCBI Taxonomy" id="2211376"/>
    <lineage>
        <taxon>Bacteria</taxon>
        <taxon>Candidatus Methylomirabilota</taxon>
        <taxon>Candidatus Methylomirabilia</taxon>
        <taxon>Candidatus Methylomirabilales</taxon>
        <taxon>Candidatus Methylomirabilaceae</taxon>
        <taxon>Candidatus Methylomirabilis</taxon>
    </lineage>
</organism>
<evidence type="ECO:0000313" key="10">
    <source>
        <dbReference type="Proteomes" id="UP000334340"/>
    </source>
</evidence>
<name>A0A564ZM57_9BACT</name>
<dbReference type="InterPro" id="IPR003706">
    <property type="entry name" value="CstA_N"/>
</dbReference>
<evidence type="ECO:0000256" key="4">
    <source>
        <dbReference type="ARBA" id="ARBA00022692"/>
    </source>
</evidence>
<accession>A0A564ZM57</accession>
<dbReference type="InterPro" id="IPR051605">
    <property type="entry name" value="CstA"/>
</dbReference>
<evidence type="ECO:0000256" key="6">
    <source>
        <dbReference type="ARBA" id="ARBA00023136"/>
    </source>
</evidence>
<feature type="transmembrane region" description="Helical" evidence="7">
    <location>
        <begin position="128"/>
        <end position="147"/>
    </location>
</feature>
<feature type="transmembrane region" description="Helical" evidence="7">
    <location>
        <begin position="61"/>
        <end position="80"/>
    </location>
</feature>
<feature type="transmembrane region" description="Helical" evidence="7">
    <location>
        <begin position="6"/>
        <end position="21"/>
    </location>
</feature>
<keyword evidence="6 7" id="KW-0472">Membrane</keyword>
<comment type="similarity">
    <text evidence="2">Belongs to the peptide transporter carbon starvation (CstA) (TC 2.A.114) family.</text>
</comment>
<feature type="transmembrane region" description="Helical" evidence="7">
    <location>
        <begin position="231"/>
        <end position="250"/>
    </location>
</feature>
<feature type="transmembrane region" description="Helical" evidence="7">
    <location>
        <begin position="297"/>
        <end position="318"/>
    </location>
</feature>
<comment type="subcellular location">
    <subcellularLocation>
        <location evidence="1">Cell membrane</location>
        <topology evidence="1">Multi-pass membrane protein</topology>
    </subcellularLocation>
</comment>
<feature type="domain" description="CstA N-terminal" evidence="8">
    <location>
        <begin position="371"/>
        <end position="504"/>
    </location>
</feature>
<keyword evidence="3" id="KW-1003">Cell membrane</keyword>
<feature type="transmembrane region" description="Helical" evidence="7">
    <location>
        <begin position="338"/>
        <end position="359"/>
    </location>
</feature>
<dbReference type="PANTHER" id="PTHR30252">
    <property type="entry name" value="INNER MEMBRANE PEPTIDE TRANSPORTER"/>
    <property type="match status" value="1"/>
</dbReference>
<protein>
    <submittedName>
        <fullName evidence="9">Carbon starvation protein CstA</fullName>
    </submittedName>
</protein>
<feature type="transmembrane region" description="Helical" evidence="7">
    <location>
        <begin position="167"/>
        <end position="188"/>
    </location>
</feature>
<dbReference type="PANTHER" id="PTHR30252:SF0">
    <property type="entry name" value="PEPTIDE TRANSPORTER CSTA"/>
    <property type="match status" value="1"/>
</dbReference>
<sequence>MSLPLLAIILLVGIGIGYRLYSRFVAGQYGLDDTCLTPACEMNDGVDYVPTKPFYLMGQHFSAIAAAGPIAGPIMAAQMFGWLPCLLWIGLGTIFIGAVHDFSSLVASVKHGARSVAEIIRLYLGQRGWLAMMLFIWLALIYVIVAFTDITASTFVGKTEEFEGEVFAFNPGGAVAAASAMYLLLAVLMGFVQWRFNPPLWLQTIIFVPATLGAVWFGTKISTFLILDVKTWGVLILAYCFAASLLPMWLLLQPRGYLGGFILYLTLFVGLIGIFFGGFEVQQESFKTWRVSGMTGALFPFLFVTIACGACSGFHGLVCSGTTSKQIEKETHCRPVGYGAMLLEGFVAFIALATVMTVAQPKLQGMAPGKIYGDGIGRFLAILIGQEHLQFAMTFGAMAFSTFVFDTLDVATRLSRYIIQELFNWSGKRGAVIATAITIMLPLFLILRSGEGAYRLFWTLFGTGNQLLAALTLLGITVWLRRSARPVWFALLPMLFIMSMTIWSLVIQMREAYAVVLQEGLVFDTMLLNGLVSASLLLLAAILIIEALRSLTKPAMSAVKAPTTSDMG</sequence>
<evidence type="ECO:0000313" key="9">
    <source>
        <dbReference type="EMBL" id="VUZ86404.1"/>
    </source>
</evidence>
<keyword evidence="4 7" id="KW-0812">Transmembrane</keyword>
<reference evidence="9 10" key="1">
    <citation type="submission" date="2019-07" db="EMBL/GenBank/DDBJ databases">
        <authorList>
            <person name="Cremers G."/>
        </authorList>
    </citation>
    <scope>NUCLEOTIDE SEQUENCE [LARGE SCALE GENOMIC DNA]</scope>
</reference>
<feature type="transmembrane region" description="Helical" evidence="7">
    <location>
        <begin position="389"/>
        <end position="411"/>
    </location>
</feature>
<dbReference type="Pfam" id="PF02554">
    <property type="entry name" value="CstA"/>
    <property type="match status" value="2"/>
</dbReference>
<feature type="transmembrane region" description="Helical" evidence="7">
    <location>
        <begin position="431"/>
        <end position="450"/>
    </location>
</feature>
<evidence type="ECO:0000256" key="2">
    <source>
        <dbReference type="ARBA" id="ARBA00007755"/>
    </source>
</evidence>
<feature type="transmembrane region" description="Helical" evidence="7">
    <location>
        <begin position="86"/>
        <end position="107"/>
    </location>
</feature>
<feature type="transmembrane region" description="Helical" evidence="7">
    <location>
        <begin position="200"/>
        <end position="219"/>
    </location>
</feature>
<proteinExistence type="inferred from homology"/>
<dbReference type="AlphaFoldDB" id="A0A564ZM57"/>
<dbReference type="GO" id="GO:0009267">
    <property type="term" value="P:cellular response to starvation"/>
    <property type="evidence" value="ECO:0007669"/>
    <property type="project" value="InterPro"/>
</dbReference>
<feature type="domain" description="CstA N-terminal" evidence="8">
    <location>
        <begin position="7"/>
        <end position="366"/>
    </location>
</feature>
<feature type="transmembrane region" description="Helical" evidence="7">
    <location>
        <begin position="487"/>
        <end position="506"/>
    </location>
</feature>
<evidence type="ECO:0000259" key="8">
    <source>
        <dbReference type="Pfam" id="PF02554"/>
    </source>
</evidence>
<feature type="transmembrane region" description="Helical" evidence="7">
    <location>
        <begin position="526"/>
        <end position="548"/>
    </location>
</feature>
<evidence type="ECO:0000256" key="7">
    <source>
        <dbReference type="SAM" id="Phobius"/>
    </source>
</evidence>
<evidence type="ECO:0000256" key="1">
    <source>
        <dbReference type="ARBA" id="ARBA00004651"/>
    </source>
</evidence>
<gene>
    <name evidence="9" type="ORF">MELA_02807</name>
</gene>
<keyword evidence="5 7" id="KW-1133">Transmembrane helix</keyword>
<evidence type="ECO:0000256" key="3">
    <source>
        <dbReference type="ARBA" id="ARBA00022475"/>
    </source>
</evidence>
<keyword evidence="10" id="KW-1185">Reference proteome</keyword>
<feature type="transmembrane region" description="Helical" evidence="7">
    <location>
        <begin position="257"/>
        <end position="277"/>
    </location>
</feature>
<dbReference type="EMBL" id="CABIKM010000055">
    <property type="protein sequence ID" value="VUZ86404.1"/>
    <property type="molecule type" value="Genomic_DNA"/>
</dbReference>
<feature type="transmembrane region" description="Helical" evidence="7">
    <location>
        <begin position="456"/>
        <end position="480"/>
    </location>
</feature>
<dbReference type="Proteomes" id="UP000334340">
    <property type="component" value="Unassembled WGS sequence"/>
</dbReference>
<evidence type="ECO:0000256" key="5">
    <source>
        <dbReference type="ARBA" id="ARBA00022989"/>
    </source>
</evidence>